<protein>
    <recommendedName>
        <fullName evidence="2">3'-phosphate/5'-hydroxy nucleic acid ligase</fullName>
        <ecNumber evidence="2">6.5.1.8</ecNumber>
    </recommendedName>
</protein>
<evidence type="ECO:0000256" key="8">
    <source>
        <dbReference type="ARBA" id="ARBA00023211"/>
    </source>
</evidence>
<dbReference type="InterPro" id="IPR052915">
    <property type="entry name" value="RtcB-like"/>
</dbReference>
<evidence type="ECO:0000256" key="3">
    <source>
        <dbReference type="ARBA" id="ARBA00022598"/>
    </source>
</evidence>
<dbReference type="EC" id="6.5.1.8" evidence="2"/>
<dbReference type="Pfam" id="PF01139">
    <property type="entry name" value="RtcB"/>
    <property type="match status" value="1"/>
</dbReference>
<dbReference type="EMBL" id="JACJJC010000007">
    <property type="protein sequence ID" value="MBM6703944.1"/>
    <property type="molecule type" value="Genomic_DNA"/>
</dbReference>
<evidence type="ECO:0000256" key="2">
    <source>
        <dbReference type="ARBA" id="ARBA00012726"/>
    </source>
</evidence>
<keyword evidence="3" id="KW-0436">Ligase</keyword>
<dbReference type="PANTHER" id="PTHR43749:SF2">
    <property type="entry name" value="RNA-SPLICING LIGASE RTCB"/>
    <property type="match status" value="1"/>
</dbReference>
<evidence type="ECO:0000256" key="5">
    <source>
        <dbReference type="ARBA" id="ARBA00022741"/>
    </source>
</evidence>
<dbReference type="PANTHER" id="PTHR43749">
    <property type="entry name" value="RNA-SPLICING LIGASE RTCB"/>
    <property type="match status" value="1"/>
</dbReference>
<dbReference type="Gene3D" id="3.90.1860.10">
    <property type="entry name" value="tRNA-splicing ligase RtcB"/>
    <property type="match status" value="1"/>
</dbReference>
<dbReference type="SUPFAM" id="SSF103365">
    <property type="entry name" value="Hypothetical protein PH1602"/>
    <property type="match status" value="1"/>
</dbReference>
<sequence>MPVFKTFSGSRVPVHIWTDEVDAAAESQLLNIASLPFVFHHVAAMPDVHVGMGATIGSVIATKDAVIPAAVGVDIGCGMCLQKTNLTADRASRADLEALFEKILERIPVGMRQRMTEHVVATACEPFEDRIAAIEAKYPDILKPMRNMNWRRQLGTLGGGNHFIELVADETGALWVLLHSGSRGAGNVMAAHFIRLAKKRMRERGIVLADSALAYFEKGEKLFEDYLEATAWASDYAAANRRVMTADVLAALDDVFPGFEPVGEAVNCHHNFVALERHFGEDVWVTRKGAIRAGTGEFGIVPGSMGARSYLVVGLGNADAFMSSAHGAGRRYGRKDAAARFSVEDLKRETEGIVCRKDAGVLDEIPSAYKSIDVVMANQSDLTRVVHAYKQLLCVKG</sequence>
<keyword evidence="7" id="KW-0342">GTP-binding</keyword>
<accession>A0ABS2DRL8</accession>
<comment type="caution">
    <text evidence="10">The sequence shown here is derived from an EMBL/GenBank/DDBJ whole genome shotgun (WGS) entry which is preliminary data.</text>
</comment>
<dbReference type="InterPro" id="IPR001233">
    <property type="entry name" value="RtcB"/>
</dbReference>
<name>A0ABS2DRL8_9BURK</name>
<proteinExistence type="predicted"/>
<evidence type="ECO:0000256" key="7">
    <source>
        <dbReference type="ARBA" id="ARBA00023134"/>
    </source>
</evidence>
<dbReference type="Proteomes" id="UP000715095">
    <property type="component" value="Unassembled WGS sequence"/>
</dbReference>
<evidence type="ECO:0000256" key="4">
    <source>
        <dbReference type="ARBA" id="ARBA00022723"/>
    </source>
</evidence>
<evidence type="ECO:0000256" key="6">
    <source>
        <dbReference type="ARBA" id="ARBA00022800"/>
    </source>
</evidence>
<dbReference type="InterPro" id="IPR036025">
    <property type="entry name" value="RtcB-like_sf"/>
</dbReference>
<reference evidence="10 11" key="1">
    <citation type="journal article" date="2021" name="Sci. Rep.">
        <title>The distribution of antibiotic resistance genes in chicken gut microbiota commensals.</title>
        <authorList>
            <person name="Juricova H."/>
            <person name="Matiasovicova J."/>
            <person name="Kubasova T."/>
            <person name="Cejkova D."/>
            <person name="Rychlik I."/>
        </authorList>
    </citation>
    <scope>NUCLEOTIDE SEQUENCE [LARGE SCALE GENOMIC DNA]</scope>
    <source>
        <strain evidence="10 11">An829</strain>
    </source>
</reference>
<organism evidence="10 11">
    <name type="scientific">Sutterella massiliensis</name>
    <dbReference type="NCBI Taxonomy" id="1816689"/>
    <lineage>
        <taxon>Bacteria</taxon>
        <taxon>Pseudomonadati</taxon>
        <taxon>Pseudomonadota</taxon>
        <taxon>Betaproteobacteria</taxon>
        <taxon>Burkholderiales</taxon>
        <taxon>Sutterellaceae</taxon>
        <taxon>Sutterella</taxon>
    </lineage>
</organism>
<evidence type="ECO:0000256" key="9">
    <source>
        <dbReference type="ARBA" id="ARBA00047746"/>
    </source>
</evidence>
<keyword evidence="6" id="KW-0692">RNA repair</keyword>
<evidence type="ECO:0000313" key="10">
    <source>
        <dbReference type="EMBL" id="MBM6703944.1"/>
    </source>
</evidence>
<keyword evidence="4" id="KW-0479">Metal-binding</keyword>
<keyword evidence="5" id="KW-0547">Nucleotide-binding</keyword>
<evidence type="ECO:0000256" key="1">
    <source>
        <dbReference type="ARBA" id="ARBA00001936"/>
    </source>
</evidence>
<dbReference type="RefSeq" id="WP_205102419.1">
    <property type="nucleotide sequence ID" value="NZ_JACJJC010000007.1"/>
</dbReference>
<gene>
    <name evidence="10" type="ORF">H6A60_05530</name>
</gene>
<comment type="cofactor">
    <cofactor evidence="1">
        <name>Mn(2+)</name>
        <dbReference type="ChEBI" id="CHEBI:29035"/>
    </cofactor>
</comment>
<keyword evidence="8" id="KW-0464">Manganese</keyword>
<comment type="catalytic activity">
    <reaction evidence="9">
        <text>a 3'-end 3'-phospho-ribonucleotide-RNA + a 5'-end dephospho-ribonucleoside-RNA + GTP = a ribonucleotidyl-ribonucleotide-RNA + GMP + diphosphate</text>
        <dbReference type="Rhea" id="RHEA:68076"/>
        <dbReference type="Rhea" id="RHEA-COMP:10463"/>
        <dbReference type="Rhea" id="RHEA-COMP:13936"/>
        <dbReference type="Rhea" id="RHEA-COMP:17355"/>
        <dbReference type="ChEBI" id="CHEBI:33019"/>
        <dbReference type="ChEBI" id="CHEBI:37565"/>
        <dbReference type="ChEBI" id="CHEBI:58115"/>
        <dbReference type="ChEBI" id="CHEBI:83062"/>
        <dbReference type="ChEBI" id="CHEBI:138284"/>
        <dbReference type="ChEBI" id="CHEBI:173118"/>
        <dbReference type="EC" id="6.5.1.8"/>
    </reaction>
</comment>
<keyword evidence="11" id="KW-1185">Reference proteome</keyword>
<evidence type="ECO:0000313" key="11">
    <source>
        <dbReference type="Proteomes" id="UP000715095"/>
    </source>
</evidence>